<gene>
    <name evidence="1" type="ORF">GCM10007884_51590</name>
</gene>
<dbReference type="EMBL" id="BSPG01000177">
    <property type="protein sequence ID" value="GLS47149.1"/>
    <property type="molecule type" value="Genomic_DNA"/>
</dbReference>
<evidence type="ECO:0000313" key="2">
    <source>
        <dbReference type="Proteomes" id="UP001156881"/>
    </source>
</evidence>
<dbReference type="Proteomes" id="UP001156881">
    <property type="component" value="Unassembled WGS sequence"/>
</dbReference>
<evidence type="ECO:0008006" key="3">
    <source>
        <dbReference type="Google" id="ProtNLM"/>
    </source>
</evidence>
<proteinExistence type="predicted"/>
<comment type="caution">
    <text evidence="1">The sequence shown here is derived from an EMBL/GenBank/DDBJ whole genome shotgun (WGS) entry which is preliminary data.</text>
</comment>
<reference evidence="2" key="1">
    <citation type="journal article" date="2019" name="Int. J. Syst. Evol. Microbiol.">
        <title>The Global Catalogue of Microorganisms (GCM) 10K type strain sequencing project: providing services to taxonomists for standard genome sequencing and annotation.</title>
        <authorList>
            <consortium name="The Broad Institute Genomics Platform"/>
            <consortium name="The Broad Institute Genome Sequencing Center for Infectious Disease"/>
            <person name="Wu L."/>
            <person name="Ma J."/>
        </authorList>
    </citation>
    <scope>NUCLEOTIDE SEQUENCE [LARGE SCALE GENOMIC DNA]</scope>
    <source>
        <strain evidence="2">NBRC 107710</strain>
    </source>
</reference>
<name>A0ABQ6DB03_9HYPH</name>
<accession>A0ABQ6DB03</accession>
<sequence length="75" mass="8282">MLVQANHETKDLASFLTNDLEFVNDLVSVVSLNYEDAALDSMTILGLLSLCQDRSHQTTVLTTLTSGIVQVLCRR</sequence>
<organism evidence="1 2">
    <name type="scientific">Methylobacterium brachythecii</name>
    <dbReference type="NCBI Taxonomy" id="1176177"/>
    <lineage>
        <taxon>Bacteria</taxon>
        <taxon>Pseudomonadati</taxon>
        <taxon>Pseudomonadota</taxon>
        <taxon>Alphaproteobacteria</taxon>
        <taxon>Hyphomicrobiales</taxon>
        <taxon>Methylobacteriaceae</taxon>
        <taxon>Methylobacterium</taxon>
    </lineage>
</organism>
<evidence type="ECO:0000313" key="1">
    <source>
        <dbReference type="EMBL" id="GLS47149.1"/>
    </source>
</evidence>
<protein>
    <recommendedName>
        <fullName evidence="3">STAS domain-containing protein</fullName>
    </recommendedName>
</protein>
<keyword evidence="2" id="KW-1185">Reference proteome</keyword>